<keyword evidence="4" id="KW-1185">Reference proteome</keyword>
<proteinExistence type="predicted"/>
<gene>
    <name evidence="2" type="ORF">BAU06_13740</name>
    <name evidence="3" type="ORF">BAU08_13920</name>
</gene>
<dbReference type="AlphaFoldDB" id="A0A193FYN2"/>
<accession>A0A193FYN2</accession>
<evidence type="ECO:0000313" key="5">
    <source>
        <dbReference type="Proteomes" id="UP000092213"/>
    </source>
</evidence>
<dbReference type="EMBL" id="CP016171">
    <property type="protein sequence ID" value="ANN72296.1"/>
    <property type="molecule type" value="Genomic_DNA"/>
</dbReference>
<keyword evidence="1" id="KW-0472">Membrane</keyword>
<keyword evidence="1" id="KW-1133">Transmembrane helix</keyword>
<evidence type="ECO:0000256" key="1">
    <source>
        <dbReference type="SAM" id="Phobius"/>
    </source>
</evidence>
<keyword evidence="1" id="KW-0812">Transmembrane</keyword>
<sequence length="58" mass="6268">MAYLTAIVTAISMATFLGIIAWAWSKGRQPANRASALLPFALPDESIARDARKGNPHE</sequence>
<evidence type="ECO:0000313" key="3">
    <source>
        <dbReference type="EMBL" id="ANN72296.1"/>
    </source>
</evidence>
<feature type="transmembrane region" description="Helical" evidence="1">
    <location>
        <begin position="6"/>
        <end position="24"/>
    </location>
</feature>
<dbReference type="KEGG" id="bbro:BAU06_13740"/>
<evidence type="ECO:0000313" key="4">
    <source>
        <dbReference type="Proteomes" id="UP000091897"/>
    </source>
</evidence>
<evidence type="ECO:0000313" key="2">
    <source>
        <dbReference type="EMBL" id="ANN67217.1"/>
    </source>
</evidence>
<organism evidence="3 5">
    <name type="scientific">Bordetella bronchialis</name>
    <dbReference type="NCBI Taxonomy" id="463025"/>
    <lineage>
        <taxon>Bacteria</taxon>
        <taxon>Pseudomonadati</taxon>
        <taxon>Pseudomonadota</taxon>
        <taxon>Betaproteobacteria</taxon>
        <taxon>Burkholderiales</taxon>
        <taxon>Alcaligenaceae</taxon>
        <taxon>Bordetella</taxon>
    </lineage>
</organism>
<protein>
    <submittedName>
        <fullName evidence="3">Cytochrome oxidase</fullName>
    </submittedName>
</protein>
<dbReference type="STRING" id="463025.BAU08_13920"/>
<name>A0A193FYN2_9BORD</name>
<dbReference type="Proteomes" id="UP000091897">
    <property type="component" value="Chromosome"/>
</dbReference>
<dbReference type="Proteomes" id="UP000092213">
    <property type="component" value="Chromosome"/>
</dbReference>
<reference evidence="4 5" key="1">
    <citation type="submission" date="2016-06" db="EMBL/GenBank/DDBJ databases">
        <title>Complete genome sequences of Bordetella bronchialis and Bordetella flabilis.</title>
        <authorList>
            <person name="LiPuma J.J."/>
            <person name="Spilker T."/>
        </authorList>
    </citation>
    <scope>NUCLEOTIDE SEQUENCE [LARGE SCALE GENOMIC DNA]</scope>
    <source>
        <strain evidence="3 5">AU17976</strain>
        <strain evidence="2 4">AU3182</strain>
    </source>
</reference>
<dbReference type="EMBL" id="CP016170">
    <property type="protein sequence ID" value="ANN67217.1"/>
    <property type="molecule type" value="Genomic_DNA"/>
</dbReference>